<dbReference type="InterPro" id="IPR051224">
    <property type="entry name" value="NiCoT_RcnA"/>
</dbReference>
<evidence type="ECO:0000256" key="12">
    <source>
        <dbReference type="ARBA" id="ARBA00023285"/>
    </source>
</evidence>
<keyword evidence="7 13" id="KW-0812">Transmembrane</keyword>
<dbReference type="PATRIC" id="fig|552518.3.peg.2756"/>
<keyword evidence="12" id="KW-0170">Cobalt</keyword>
<feature type="transmembrane region" description="Helical" evidence="13">
    <location>
        <begin position="27"/>
        <end position="44"/>
    </location>
</feature>
<evidence type="ECO:0000256" key="1">
    <source>
        <dbReference type="ARBA" id="ARBA00002510"/>
    </source>
</evidence>
<proteinExistence type="inferred from homology"/>
<evidence type="ECO:0000256" key="10">
    <source>
        <dbReference type="ARBA" id="ARBA00023112"/>
    </source>
</evidence>
<comment type="similarity">
    <text evidence="13">Belongs to the NiCoT transporter (TC 2.A.52) family.</text>
</comment>
<dbReference type="PANTHER" id="PTHR40659">
    <property type="entry name" value="NICKEL/COBALT EFFLUX SYSTEM RCNA"/>
    <property type="match status" value="1"/>
</dbReference>
<dbReference type="OrthoDB" id="9812956at2"/>
<evidence type="ECO:0000256" key="4">
    <source>
        <dbReference type="ARBA" id="ARBA00022448"/>
    </source>
</evidence>
<evidence type="ECO:0000313" key="14">
    <source>
        <dbReference type="EMBL" id="KJV08911.1"/>
    </source>
</evidence>
<gene>
    <name evidence="14" type="ORF">VZ95_14770</name>
</gene>
<feature type="transmembrane region" description="Helical" evidence="13">
    <location>
        <begin position="197"/>
        <end position="223"/>
    </location>
</feature>
<sequence>MRWLAAQQRDAAFKFRRLLIDLRDRQSWLTLATAVGLAFLYGIFHAAGPGHGKMLVISYFLGRQARLAEGLRMGVRIALTHVASALAIVAVLFLLFDGKPAPDFESTREVRLIAYAGIIALGLWFLLEAGERVRQGLAPADCGHNHHHGHSHAPAPPRPSGARGLTGWMAGAVPCTGAIIVLVFCAANGLWLTGLLMVSAIALGMALTMTGLGVLTLVARGWVSRWAERRPQAGFLNLVMALAGPALVTLGGMLLLALTL</sequence>
<dbReference type="GO" id="GO:0006824">
    <property type="term" value="P:cobalt ion transport"/>
    <property type="evidence" value="ECO:0007669"/>
    <property type="project" value="UniProtKB-KW"/>
</dbReference>
<keyword evidence="8 13" id="KW-1133">Transmembrane helix</keyword>
<evidence type="ECO:0000256" key="13">
    <source>
        <dbReference type="RuleBase" id="RU362101"/>
    </source>
</evidence>
<reference evidence="14 15" key="1">
    <citation type="submission" date="2015-03" db="EMBL/GenBank/DDBJ databases">
        <title>Draft genome sequence of Elstera litoralis.</title>
        <authorList>
            <person name="Rahalkar M.C."/>
            <person name="Dhakephalkar P.K."/>
            <person name="Pore S.D."/>
            <person name="Arora P."/>
            <person name="Kapse N.G."/>
            <person name="Pandit P.S."/>
        </authorList>
    </citation>
    <scope>NUCLEOTIDE SEQUENCE [LARGE SCALE GENOMIC DNA]</scope>
    <source>
        <strain evidence="14 15">Dia-1</strain>
    </source>
</reference>
<comment type="caution">
    <text evidence="14">The sequence shown here is derived from an EMBL/GenBank/DDBJ whole genome shotgun (WGS) entry which is preliminary data.</text>
</comment>
<keyword evidence="5" id="KW-1003">Cell membrane</keyword>
<organism evidence="14 15">
    <name type="scientific">Elstera litoralis</name>
    <dbReference type="NCBI Taxonomy" id="552518"/>
    <lineage>
        <taxon>Bacteria</taxon>
        <taxon>Pseudomonadati</taxon>
        <taxon>Pseudomonadota</taxon>
        <taxon>Alphaproteobacteria</taxon>
        <taxon>Rhodospirillales</taxon>
        <taxon>Rhodospirillaceae</taxon>
        <taxon>Elstera</taxon>
    </lineage>
</organism>
<evidence type="ECO:0000313" key="15">
    <source>
        <dbReference type="Proteomes" id="UP000033774"/>
    </source>
</evidence>
<dbReference type="EMBL" id="LAJY01000413">
    <property type="protein sequence ID" value="KJV08911.1"/>
    <property type="molecule type" value="Genomic_DNA"/>
</dbReference>
<evidence type="ECO:0000256" key="5">
    <source>
        <dbReference type="ARBA" id="ARBA00022475"/>
    </source>
</evidence>
<dbReference type="Pfam" id="PF03824">
    <property type="entry name" value="NicO"/>
    <property type="match status" value="1"/>
</dbReference>
<feature type="transmembrane region" description="Helical" evidence="13">
    <location>
        <begin position="73"/>
        <end position="96"/>
    </location>
</feature>
<keyword evidence="4 13" id="KW-0813">Transport</keyword>
<evidence type="ECO:0000256" key="3">
    <source>
        <dbReference type="ARBA" id="ARBA00022426"/>
    </source>
</evidence>
<feature type="transmembrane region" description="Helical" evidence="13">
    <location>
        <begin position="235"/>
        <end position="258"/>
    </location>
</feature>
<evidence type="ECO:0000256" key="7">
    <source>
        <dbReference type="ARBA" id="ARBA00022692"/>
    </source>
</evidence>
<protein>
    <recommendedName>
        <fullName evidence="13">Nickel/cobalt efflux system</fullName>
    </recommendedName>
</protein>
<dbReference type="GO" id="GO:0010045">
    <property type="term" value="P:response to nickel cation"/>
    <property type="evidence" value="ECO:0007669"/>
    <property type="project" value="TreeGrafter"/>
</dbReference>
<dbReference type="GO" id="GO:0032025">
    <property type="term" value="P:response to cobalt ion"/>
    <property type="evidence" value="ECO:0007669"/>
    <property type="project" value="TreeGrafter"/>
</dbReference>
<keyword evidence="15" id="KW-1185">Reference proteome</keyword>
<comment type="function">
    <text evidence="1">Efflux system for nickel and cobalt.</text>
</comment>
<keyword evidence="10" id="KW-0921">Nickel transport</keyword>
<evidence type="ECO:0000256" key="6">
    <source>
        <dbReference type="ARBA" id="ARBA00022596"/>
    </source>
</evidence>
<dbReference type="AlphaFoldDB" id="A0A0F3IQ99"/>
<accession>A0A0F3IQ99</accession>
<dbReference type="InterPro" id="IPR011541">
    <property type="entry name" value="Ni/Co_transpt_high_affinity"/>
</dbReference>
<name>A0A0F3IQ99_9PROT</name>
<comment type="subcellular location">
    <subcellularLocation>
        <location evidence="2 13">Cell membrane</location>
        <topology evidence="2 13">Multi-pass membrane protein</topology>
    </subcellularLocation>
</comment>
<dbReference type="GO" id="GO:0015099">
    <property type="term" value="F:nickel cation transmembrane transporter activity"/>
    <property type="evidence" value="ECO:0007669"/>
    <property type="project" value="UniProtKB-UniRule"/>
</dbReference>
<keyword evidence="3" id="KW-0171">Cobalt transport</keyword>
<keyword evidence="6" id="KW-0533">Nickel</keyword>
<keyword evidence="9" id="KW-0406">Ion transport</keyword>
<keyword evidence="11 13" id="KW-0472">Membrane</keyword>
<evidence type="ECO:0000256" key="8">
    <source>
        <dbReference type="ARBA" id="ARBA00022989"/>
    </source>
</evidence>
<evidence type="ECO:0000256" key="9">
    <source>
        <dbReference type="ARBA" id="ARBA00023065"/>
    </source>
</evidence>
<dbReference type="PANTHER" id="PTHR40659:SF1">
    <property type="entry name" value="NICKEL_COBALT EFFLUX SYSTEM RCNA"/>
    <property type="match status" value="1"/>
</dbReference>
<dbReference type="RefSeq" id="WP_045776539.1">
    <property type="nucleotide sequence ID" value="NZ_LAJY01000413.1"/>
</dbReference>
<dbReference type="Proteomes" id="UP000033774">
    <property type="component" value="Unassembled WGS sequence"/>
</dbReference>
<feature type="transmembrane region" description="Helical" evidence="13">
    <location>
        <begin position="168"/>
        <end position="191"/>
    </location>
</feature>
<evidence type="ECO:0000256" key="2">
    <source>
        <dbReference type="ARBA" id="ARBA00004651"/>
    </source>
</evidence>
<feature type="transmembrane region" description="Helical" evidence="13">
    <location>
        <begin position="108"/>
        <end position="127"/>
    </location>
</feature>
<evidence type="ECO:0000256" key="11">
    <source>
        <dbReference type="ARBA" id="ARBA00023136"/>
    </source>
</evidence>
<dbReference type="GO" id="GO:0005886">
    <property type="term" value="C:plasma membrane"/>
    <property type="evidence" value="ECO:0007669"/>
    <property type="project" value="UniProtKB-SubCell"/>
</dbReference>
<dbReference type="GO" id="GO:0046583">
    <property type="term" value="F:monoatomic cation efflux transmembrane transporter activity"/>
    <property type="evidence" value="ECO:0007669"/>
    <property type="project" value="TreeGrafter"/>
</dbReference>